<dbReference type="AlphaFoldDB" id="W9RDM6"/>
<keyword evidence="2" id="KW-1185">Reference proteome</keyword>
<protein>
    <submittedName>
        <fullName evidence="1">Uncharacterized protein</fullName>
    </submittedName>
</protein>
<name>W9RDM6_9ROSA</name>
<dbReference type="EMBL" id="KE344892">
    <property type="protein sequence ID" value="EXB84475.1"/>
    <property type="molecule type" value="Genomic_DNA"/>
</dbReference>
<dbReference type="Proteomes" id="UP000030645">
    <property type="component" value="Unassembled WGS sequence"/>
</dbReference>
<accession>W9RDM6</accession>
<gene>
    <name evidence="1" type="ORF">L484_015806</name>
</gene>
<reference evidence="2" key="1">
    <citation type="submission" date="2013-01" db="EMBL/GenBank/DDBJ databases">
        <title>Draft Genome Sequence of a Mulberry Tree, Morus notabilis C.K. Schneid.</title>
        <authorList>
            <person name="He N."/>
            <person name="Zhao S."/>
        </authorList>
    </citation>
    <scope>NUCLEOTIDE SEQUENCE</scope>
</reference>
<organism evidence="1 2">
    <name type="scientific">Morus notabilis</name>
    <dbReference type="NCBI Taxonomy" id="981085"/>
    <lineage>
        <taxon>Eukaryota</taxon>
        <taxon>Viridiplantae</taxon>
        <taxon>Streptophyta</taxon>
        <taxon>Embryophyta</taxon>
        <taxon>Tracheophyta</taxon>
        <taxon>Spermatophyta</taxon>
        <taxon>Magnoliopsida</taxon>
        <taxon>eudicotyledons</taxon>
        <taxon>Gunneridae</taxon>
        <taxon>Pentapetalae</taxon>
        <taxon>rosids</taxon>
        <taxon>fabids</taxon>
        <taxon>Rosales</taxon>
        <taxon>Moraceae</taxon>
        <taxon>Moreae</taxon>
        <taxon>Morus</taxon>
    </lineage>
</organism>
<evidence type="ECO:0000313" key="2">
    <source>
        <dbReference type="Proteomes" id="UP000030645"/>
    </source>
</evidence>
<evidence type="ECO:0000313" key="1">
    <source>
        <dbReference type="EMBL" id="EXB84475.1"/>
    </source>
</evidence>
<sequence>MEVSDVGRGSMLRSAKEALSRHTMHSYRCLGRSNVGGDRSMLSMEDTKPKISLVCRCPLPHMGRSRKNWTVMGTAHGGKLVAADPSLQARFVSEHSSPLVRSSPSRLAQLCRANPALHCQALSKVLRSKVWAFFDLWLVSGDQHYLLRHEASKCYWCTIMTLKLLAMDM</sequence>
<proteinExistence type="predicted"/>